<dbReference type="OrthoDB" id="2013972at2759"/>
<feature type="chain" id="PRO_5008043905" evidence="2">
    <location>
        <begin position="25"/>
        <end position="327"/>
    </location>
</feature>
<dbReference type="EMBL" id="LCTW02000033">
    <property type="protein sequence ID" value="KXX81535.1"/>
    <property type="molecule type" value="Genomic_DNA"/>
</dbReference>
<keyword evidence="4" id="KW-1185">Reference proteome</keyword>
<reference evidence="3 4" key="1">
    <citation type="journal article" date="2016" name="Genome Announc.">
        <title>Genome Sequence of Madurella mycetomatis mm55, Isolated from a Human Mycetoma Case in Sudan.</title>
        <authorList>
            <person name="Smit S."/>
            <person name="Derks M.F."/>
            <person name="Bervoets S."/>
            <person name="Fahal A."/>
            <person name="van Leeuwen W."/>
            <person name="van Belkum A."/>
            <person name="van de Sande W.W."/>
        </authorList>
    </citation>
    <scope>NUCLEOTIDE SEQUENCE [LARGE SCALE GENOMIC DNA]</scope>
    <source>
        <strain evidence="4">mm55</strain>
    </source>
</reference>
<feature type="signal peptide" evidence="2">
    <location>
        <begin position="1"/>
        <end position="24"/>
    </location>
</feature>
<name>A0A175WD12_9PEZI</name>
<dbReference type="SUPFAM" id="SSF53335">
    <property type="entry name" value="S-adenosyl-L-methionine-dependent methyltransferases"/>
    <property type="match status" value="1"/>
</dbReference>
<dbReference type="PANTHER" id="PTHR43591">
    <property type="entry name" value="METHYLTRANSFERASE"/>
    <property type="match status" value="1"/>
</dbReference>
<dbReference type="STRING" id="100816.A0A175WD12"/>
<evidence type="ECO:0000313" key="4">
    <source>
        <dbReference type="Proteomes" id="UP000078237"/>
    </source>
</evidence>
<comment type="caution">
    <text evidence="3">The sequence shown here is derived from an EMBL/GenBank/DDBJ whole genome shotgun (WGS) entry which is preliminary data.</text>
</comment>
<evidence type="ECO:0000313" key="3">
    <source>
        <dbReference type="EMBL" id="KXX81535.1"/>
    </source>
</evidence>
<organism evidence="3 4">
    <name type="scientific">Madurella mycetomatis</name>
    <dbReference type="NCBI Taxonomy" id="100816"/>
    <lineage>
        <taxon>Eukaryota</taxon>
        <taxon>Fungi</taxon>
        <taxon>Dikarya</taxon>
        <taxon>Ascomycota</taxon>
        <taxon>Pezizomycotina</taxon>
        <taxon>Sordariomycetes</taxon>
        <taxon>Sordariomycetidae</taxon>
        <taxon>Sordariales</taxon>
        <taxon>Sordariales incertae sedis</taxon>
        <taxon>Madurella</taxon>
    </lineage>
</organism>
<dbReference type="VEuPathDB" id="FungiDB:MMYC01_202492"/>
<dbReference type="AlphaFoldDB" id="A0A175WD12"/>
<dbReference type="Pfam" id="PF13489">
    <property type="entry name" value="Methyltransf_23"/>
    <property type="match status" value="1"/>
</dbReference>
<dbReference type="CDD" id="cd02440">
    <property type="entry name" value="AdoMet_MTases"/>
    <property type="match status" value="1"/>
</dbReference>
<keyword evidence="2" id="KW-0732">Signal</keyword>
<protein>
    <submittedName>
        <fullName evidence="3">Demethylmenaquinone methyltransferase</fullName>
    </submittedName>
</protein>
<keyword evidence="3" id="KW-0489">Methyltransferase</keyword>
<sequence>MMQTPLLPPLVLIWLTVLCSPSLSSTGSLTESIYAYRVLQGRTYNAPRTSEYWAPNDTQQNEGLDLFHNCMLMMMEGKLFFAPIGNSPQRVLDVGTGTGIWAIDFADTFPSAEVIGTDLSPIQPSWIPPNVQFQMDDCLLGWTWPRDHFDFVHIRGLYGSVPDWEQLFRKAYKHLKPGGWLENLETEVRIQSDHVDFPEDHIFNEITRYYYEDFEKMGRTFGIARGHRMKEAMEAAGFVDITEIKFKTPCHAWPREPRLKQAGLLLFAMLDQSLEGLTVYLFTQLLGWTVDEVLVLTARMRAEVRKKSNCGWLMTTVVFGRKPETAE</sequence>
<evidence type="ECO:0000256" key="2">
    <source>
        <dbReference type="SAM" id="SignalP"/>
    </source>
</evidence>
<accession>A0A175WD12</accession>
<dbReference type="Proteomes" id="UP000078237">
    <property type="component" value="Unassembled WGS sequence"/>
</dbReference>
<gene>
    <name evidence="3" type="ORF">MMYC01_202492</name>
</gene>
<keyword evidence="3" id="KW-0808">Transferase</keyword>
<dbReference type="PANTHER" id="PTHR43591:SF10">
    <property type="entry name" value="ABC TRANSMEMBRANE TYPE-1 DOMAIN-CONTAINING PROTEIN-RELATED"/>
    <property type="match status" value="1"/>
</dbReference>
<dbReference type="GO" id="GO:0008168">
    <property type="term" value="F:methyltransferase activity"/>
    <property type="evidence" value="ECO:0007669"/>
    <property type="project" value="UniProtKB-KW"/>
</dbReference>
<evidence type="ECO:0000256" key="1">
    <source>
        <dbReference type="ARBA" id="ARBA00038158"/>
    </source>
</evidence>
<proteinExistence type="inferred from homology"/>
<dbReference type="GO" id="GO:0032259">
    <property type="term" value="P:methylation"/>
    <property type="evidence" value="ECO:0007669"/>
    <property type="project" value="UniProtKB-KW"/>
</dbReference>
<comment type="similarity">
    <text evidence="1">Belongs to the methyltransferase superfamily. LaeA methyltransferase family.</text>
</comment>
<dbReference type="InterPro" id="IPR029063">
    <property type="entry name" value="SAM-dependent_MTases_sf"/>
</dbReference>
<dbReference type="Gene3D" id="3.40.50.150">
    <property type="entry name" value="Vaccinia Virus protein VP39"/>
    <property type="match status" value="1"/>
</dbReference>